<keyword evidence="3" id="KW-0418">Kinase</keyword>
<accession>A0A9D2NUU6</accession>
<dbReference type="PROSITE" id="PS50011">
    <property type="entry name" value="PROTEIN_KINASE_DOM"/>
    <property type="match status" value="1"/>
</dbReference>
<reference evidence="3" key="1">
    <citation type="journal article" date="2021" name="PeerJ">
        <title>Extensive microbial diversity within the chicken gut microbiome revealed by metagenomics and culture.</title>
        <authorList>
            <person name="Gilroy R."/>
            <person name="Ravi A."/>
            <person name="Getino M."/>
            <person name="Pursley I."/>
            <person name="Horton D.L."/>
            <person name="Alikhan N.F."/>
            <person name="Baker D."/>
            <person name="Gharbi K."/>
            <person name="Hall N."/>
            <person name="Watson M."/>
            <person name="Adriaenssens E.M."/>
            <person name="Foster-Nyarko E."/>
            <person name="Jarju S."/>
            <person name="Secka A."/>
            <person name="Antonio M."/>
            <person name="Oren A."/>
            <person name="Chaudhuri R.R."/>
            <person name="La Ragione R."/>
            <person name="Hildebrand F."/>
            <person name="Pallen M.J."/>
        </authorList>
    </citation>
    <scope>NUCLEOTIDE SEQUENCE</scope>
    <source>
        <strain evidence="3">ChiGjej1B1-1692</strain>
    </source>
</reference>
<dbReference type="EMBL" id="DWWK01000130">
    <property type="protein sequence ID" value="HJC39081.1"/>
    <property type="molecule type" value="Genomic_DNA"/>
</dbReference>
<dbReference type="GO" id="GO:0005524">
    <property type="term" value="F:ATP binding"/>
    <property type="evidence" value="ECO:0007669"/>
    <property type="project" value="UniProtKB-UniRule"/>
</dbReference>
<dbReference type="PANTHER" id="PTHR24348">
    <property type="entry name" value="SERINE/THREONINE-PROTEIN KINASE UNC-51-RELATED"/>
    <property type="match status" value="1"/>
</dbReference>
<dbReference type="AlphaFoldDB" id="A0A9D2NUU6"/>
<dbReference type="GO" id="GO:0005737">
    <property type="term" value="C:cytoplasm"/>
    <property type="evidence" value="ECO:0007669"/>
    <property type="project" value="TreeGrafter"/>
</dbReference>
<organism evidence="3 4">
    <name type="scientific">Candidatus Mediterraneibacter faecigallinarum</name>
    <dbReference type="NCBI Taxonomy" id="2838669"/>
    <lineage>
        <taxon>Bacteria</taxon>
        <taxon>Bacillati</taxon>
        <taxon>Bacillota</taxon>
        <taxon>Clostridia</taxon>
        <taxon>Lachnospirales</taxon>
        <taxon>Lachnospiraceae</taxon>
        <taxon>Mediterraneibacter</taxon>
    </lineage>
</organism>
<dbReference type="Pfam" id="PF00069">
    <property type="entry name" value="Pkinase"/>
    <property type="match status" value="1"/>
</dbReference>
<gene>
    <name evidence="3" type="ORF">H9757_08510</name>
</gene>
<feature type="binding site" evidence="1">
    <location>
        <position position="41"/>
    </location>
    <ligand>
        <name>ATP</name>
        <dbReference type="ChEBI" id="CHEBI:30616"/>
    </ligand>
</feature>
<name>A0A9D2NUU6_9FIRM</name>
<dbReference type="InterPro" id="IPR045269">
    <property type="entry name" value="Atg1-like"/>
</dbReference>
<keyword evidence="1" id="KW-0067">ATP-binding</keyword>
<dbReference type="PROSITE" id="PS00107">
    <property type="entry name" value="PROTEIN_KINASE_ATP"/>
    <property type="match status" value="1"/>
</dbReference>
<evidence type="ECO:0000313" key="3">
    <source>
        <dbReference type="EMBL" id="HJC39081.1"/>
    </source>
</evidence>
<dbReference type="SUPFAM" id="SSF56112">
    <property type="entry name" value="Protein kinase-like (PK-like)"/>
    <property type="match status" value="1"/>
</dbReference>
<keyword evidence="1" id="KW-0547">Nucleotide-binding</keyword>
<dbReference type="InterPro" id="IPR000719">
    <property type="entry name" value="Prot_kinase_dom"/>
</dbReference>
<dbReference type="Proteomes" id="UP000823894">
    <property type="component" value="Unassembled WGS sequence"/>
</dbReference>
<reference evidence="3" key="2">
    <citation type="submission" date="2021-04" db="EMBL/GenBank/DDBJ databases">
        <authorList>
            <person name="Gilroy R."/>
        </authorList>
    </citation>
    <scope>NUCLEOTIDE SEQUENCE</scope>
    <source>
        <strain evidence="3">ChiGjej1B1-1692</strain>
    </source>
</reference>
<dbReference type="GO" id="GO:0004674">
    <property type="term" value="F:protein serine/threonine kinase activity"/>
    <property type="evidence" value="ECO:0007669"/>
    <property type="project" value="InterPro"/>
</dbReference>
<comment type="caution">
    <text evidence="3">The sequence shown here is derived from an EMBL/GenBank/DDBJ whole genome shotgun (WGS) entry which is preliminary data.</text>
</comment>
<proteinExistence type="predicted"/>
<feature type="domain" description="Protein kinase" evidence="2">
    <location>
        <begin position="13"/>
        <end position="244"/>
    </location>
</feature>
<dbReference type="InterPro" id="IPR017441">
    <property type="entry name" value="Protein_kinase_ATP_BS"/>
</dbReference>
<keyword evidence="3" id="KW-0808">Transferase</keyword>
<evidence type="ECO:0000256" key="1">
    <source>
        <dbReference type="PROSITE-ProRule" id="PRU10141"/>
    </source>
</evidence>
<dbReference type="Gene3D" id="1.10.510.10">
    <property type="entry name" value="Transferase(Phosphotransferase) domain 1"/>
    <property type="match status" value="1"/>
</dbReference>
<dbReference type="InterPro" id="IPR011009">
    <property type="entry name" value="Kinase-like_dom_sf"/>
</dbReference>
<sequence length="244" mass="28192">MRTARAGKQIGEYIVVSCIGKGRYGVCFLAHGPTGKEVVLKRFRPRMLRKNRYQNHYEAVILSGLSHPAVPELLGVINCRQGYYYVLEFKKGATLEEWLFKRRKIFSHEEIYRIGTQLFGVLEYLHSRNVVHGDISVSNLTYDGEKLALLDFGLARYADGKNIRFSLDYARTANVLIYLLYSGYSGRGDRPWHEELALSEGQRGFLRRMLEQEEAFQDTEEAAETFQKYFSLQGGNEKKQRVEE</sequence>
<evidence type="ECO:0000259" key="2">
    <source>
        <dbReference type="PROSITE" id="PS50011"/>
    </source>
</evidence>
<evidence type="ECO:0000313" key="4">
    <source>
        <dbReference type="Proteomes" id="UP000823894"/>
    </source>
</evidence>
<dbReference type="CDD" id="cd00180">
    <property type="entry name" value="PKc"/>
    <property type="match status" value="1"/>
</dbReference>
<protein>
    <submittedName>
        <fullName evidence="3">Protein kinase family protein</fullName>
    </submittedName>
</protein>